<dbReference type="PATRIC" id="fig|2702.100.peg.536"/>
<protein>
    <submittedName>
        <fullName evidence="1">Uncharacterized protein</fullName>
    </submittedName>
</protein>
<evidence type="ECO:0000313" key="1">
    <source>
        <dbReference type="EMBL" id="KXA21463.1"/>
    </source>
</evidence>
<dbReference type="EMBL" id="LRQB01000031">
    <property type="protein sequence ID" value="KXA21463.1"/>
    <property type="molecule type" value="Genomic_DNA"/>
</dbReference>
<name>A0A133NYU1_GARVA</name>
<evidence type="ECO:0000313" key="2">
    <source>
        <dbReference type="Proteomes" id="UP000070687"/>
    </source>
</evidence>
<organism evidence="1 2">
    <name type="scientific">Gardnerella vaginalis</name>
    <dbReference type="NCBI Taxonomy" id="2702"/>
    <lineage>
        <taxon>Bacteria</taxon>
        <taxon>Bacillati</taxon>
        <taxon>Actinomycetota</taxon>
        <taxon>Actinomycetes</taxon>
        <taxon>Bifidobacteriales</taxon>
        <taxon>Bifidobacteriaceae</taxon>
        <taxon>Gardnerella</taxon>
    </lineage>
</organism>
<dbReference type="Proteomes" id="UP000070687">
    <property type="component" value="Unassembled WGS sequence"/>
</dbReference>
<dbReference type="AlphaFoldDB" id="A0A133NYU1"/>
<accession>A0A133NYU1</accession>
<reference evidence="1 2" key="1">
    <citation type="submission" date="2016-01" db="EMBL/GenBank/DDBJ databases">
        <authorList>
            <person name="Oliw E.H."/>
        </authorList>
    </citation>
    <scope>NUCLEOTIDE SEQUENCE [LARGE SCALE GENOMIC DNA]</scope>
    <source>
        <strain evidence="1 2">PSS_7772B</strain>
    </source>
</reference>
<comment type="caution">
    <text evidence="1">The sequence shown here is derived from an EMBL/GenBank/DDBJ whole genome shotgun (WGS) entry which is preliminary data.</text>
</comment>
<sequence>MQYEFWLYPDGFYVIDSSYLEYSFETIADDPKGCIQENCIENIEAQIYIVCC</sequence>
<proteinExistence type="predicted"/>
<gene>
    <name evidence="1" type="ORF">HMPREF3208_00557</name>
</gene>